<keyword evidence="1" id="KW-1133">Transmembrane helix</keyword>
<keyword evidence="3" id="KW-1185">Reference proteome</keyword>
<evidence type="ECO:0000313" key="3">
    <source>
        <dbReference type="Proteomes" id="UP000199572"/>
    </source>
</evidence>
<dbReference type="Proteomes" id="UP000199572">
    <property type="component" value="Unassembled WGS sequence"/>
</dbReference>
<evidence type="ECO:0000313" key="2">
    <source>
        <dbReference type="EMBL" id="SER37048.1"/>
    </source>
</evidence>
<proteinExistence type="predicted"/>
<sequence length="112" mass="13256">MRLFYLVIFVVLSIGLANNLTESSSHELRPIVKEYLIKHKIFSKLNSSSTENETLQKDFINHPQFENIIAFTAIFFLLTFVVFVKVLRVFIKHLKSNYSCRFKILFPKHAFW</sequence>
<gene>
    <name evidence="2" type="ORF">SAMN04488023_10817</name>
</gene>
<reference evidence="3" key="1">
    <citation type="submission" date="2016-10" db="EMBL/GenBank/DDBJ databases">
        <authorList>
            <person name="Varghese N."/>
            <person name="Submissions S."/>
        </authorList>
    </citation>
    <scope>NUCLEOTIDE SEQUENCE [LARGE SCALE GENOMIC DNA]</scope>
    <source>
        <strain evidence="3">DSM 18610</strain>
    </source>
</reference>
<feature type="transmembrane region" description="Helical" evidence="1">
    <location>
        <begin position="68"/>
        <end position="91"/>
    </location>
</feature>
<accession>A0A1H9NM75</accession>
<dbReference type="AlphaFoldDB" id="A0A1H9NM75"/>
<organism evidence="2 3">
    <name type="scientific">Pedobacter rhizosphaerae</name>
    <dbReference type="NCBI Taxonomy" id="390241"/>
    <lineage>
        <taxon>Bacteria</taxon>
        <taxon>Pseudomonadati</taxon>
        <taxon>Bacteroidota</taxon>
        <taxon>Sphingobacteriia</taxon>
        <taxon>Sphingobacteriales</taxon>
        <taxon>Sphingobacteriaceae</taxon>
        <taxon>Pedobacter</taxon>
    </lineage>
</organism>
<dbReference type="STRING" id="390241.SAMN04488023_10817"/>
<evidence type="ECO:0000256" key="1">
    <source>
        <dbReference type="SAM" id="Phobius"/>
    </source>
</evidence>
<protein>
    <submittedName>
        <fullName evidence="2">Uncharacterized protein</fullName>
    </submittedName>
</protein>
<name>A0A1H9NM75_9SPHI</name>
<keyword evidence="1" id="KW-0812">Transmembrane</keyword>
<keyword evidence="1" id="KW-0472">Membrane</keyword>
<dbReference type="EMBL" id="FOGG01000008">
    <property type="protein sequence ID" value="SER37048.1"/>
    <property type="molecule type" value="Genomic_DNA"/>
</dbReference>